<proteinExistence type="predicted"/>
<sequence length="307" mass="35461">MDTQVQVTIEAPKIDETNENLYRFKLTQSAGNPLFFQSTCTYTVNSDQGEQMLTIPSKDDLKYLSGVFTKLKATFLEKHEEWFEHKFTSTVLDDLFKNFLHPNIAENCIDLRVTLQPSVLAKLRDSSDNENKFCRIIPKFVFYEIVLNVENNKMNCSVVLDEYVLPAAEDLVLEPVMGEDEEPELTQTNMDETNADADPPLQPDTSVVDKRNLMESQPNIEEKTNELEELHVDTSNLDESEIKVNVEDYLIIYKYILGQIKENKIREIEKICSNKGIEMEMIEYEEIFDDSEEEYLSSDTNSEISDD</sequence>
<dbReference type="EMBL" id="MN741007">
    <property type="protein sequence ID" value="QHU22450.1"/>
    <property type="molecule type" value="Genomic_DNA"/>
</dbReference>
<organism evidence="1">
    <name type="scientific">viral metagenome</name>
    <dbReference type="NCBI Taxonomy" id="1070528"/>
    <lineage>
        <taxon>unclassified sequences</taxon>
        <taxon>metagenomes</taxon>
        <taxon>organismal metagenomes</taxon>
    </lineage>
</organism>
<evidence type="ECO:0000313" key="1">
    <source>
        <dbReference type="EMBL" id="QHU22450.1"/>
    </source>
</evidence>
<name>A0A6C0L0J9_9ZZZZ</name>
<reference evidence="1" key="1">
    <citation type="journal article" date="2020" name="Nature">
        <title>Giant virus diversity and host interactions through global metagenomics.</title>
        <authorList>
            <person name="Schulz F."/>
            <person name="Roux S."/>
            <person name="Paez-Espino D."/>
            <person name="Jungbluth S."/>
            <person name="Walsh D.A."/>
            <person name="Denef V.J."/>
            <person name="McMahon K.D."/>
            <person name="Konstantinidis K.T."/>
            <person name="Eloe-Fadrosh E.A."/>
            <person name="Kyrpides N.C."/>
            <person name="Woyke T."/>
        </authorList>
    </citation>
    <scope>NUCLEOTIDE SEQUENCE</scope>
    <source>
        <strain evidence="1">GVMAG-S-ERX555907-102</strain>
    </source>
</reference>
<dbReference type="AlphaFoldDB" id="A0A6C0L0J9"/>
<protein>
    <submittedName>
        <fullName evidence="1">Uncharacterized protein</fullName>
    </submittedName>
</protein>
<accession>A0A6C0L0J9</accession>